<dbReference type="InterPro" id="IPR029058">
    <property type="entry name" value="AB_hydrolase_fold"/>
</dbReference>
<organism evidence="10 11">
    <name type="scientific">Ceratosolen solmsi marchali</name>
    <dbReference type="NCBI Taxonomy" id="326594"/>
    <lineage>
        <taxon>Eukaryota</taxon>
        <taxon>Metazoa</taxon>
        <taxon>Ecdysozoa</taxon>
        <taxon>Arthropoda</taxon>
        <taxon>Hexapoda</taxon>
        <taxon>Insecta</taxon>
        <taxon>Pterygota</taxon>
        <taxon>Neoptera</taxon>
        <taxon>Endopterygota</taxon>
        <taxon>Hymenoptera</taxon>
        <taxon>Apocrita</taxon>
        <taxon>Proctotrupomorpha</taxon>
        <taxon>Chalcidoidea</taxon>
        <taxon>Agaonidae</taxon>
        <taxon>Agaoninae</taxon>
        <taxon>Ceratosolen</taxon>
    </lineage>
</organism>
<dbReference type="CDD" id="cd00707">
    <property type="entry name" value="Pancreat_lipase_like"/>
    <property type="match status" value="1"/>
</dbReference>
<dbReference type="GO" id="GO:0008970">
    <property type="term" value="F:phospholipase A1 activity"/>
    <property type="evidence" value="ECO:0007669"/>
    <property type="project" value="UniProtKB-EC"/>
</dbReference>
<evidence type="ECO:0000256" key="6">
    <source>
        <dbReference type="ARBA" id="ARBA00022801"/>
    </source>
</evidence>
<evidence type="ECO:0000256" key="5">
    <source>
        <dbReference type="ARBA" id="ARBA00022525"/>
    </source>
</evidence>
<keyword evidence="10" id="KW-1185">Reference proteome</keyword>
<accession>A0AAJ6YLK8</accession>
<keyword evidence="7" id="KW-1015">Disulfide bond</keyword>
<dbReference type="EC" id="3.1.1.32" evidence="4"/>
<dbReference type="Proteomes" id="UP000695007">
    <property type="component" value="Unplaced"/>
</dbReference>
<dbReference type="GeneID" id="105364122"/>
<dbReference type="GO" id="GO:0017171">
    <property type="term" value="F:serine hydrolase activity"/>
    <property type="evidence" value="ECO:0007669"/>
    <property type="project" value="TreeGrafter"/>
</dbReference>
<comment type="similarity">
    <text evidence="3 8">Belongs to the AB hydrolase superfamily. Lipase family.</text>
</comment>
<evidence type="ECO:0000256" key="8">
    <source>
        <dbReference type="RuleBase" id="RU004262"/>
    </source>
</evidence>
<evidence type="ECO:0000313" key="11">
    <source>
        <dbReference type="RefSeq" id="XP_011500288.1"/>
    </source>
</evidence>
<gene>
    <name evidence="11" type="primary">LOC105364122</name>
</gene>
<dbReference type="SUPFAM" id="SSF53474">
    <property type="entry name" value="alpha/beta-Hydrolases"/>
    <property type="match status" value="1"/>
</dbReference>
<dbReference type="AlphaFoldDB" id="A0AAJ6YLK8"/>
<keyword evidence="5" id="KW-0964">Secreted</keyword>
<feature type="domain" description="Lipase" evidence="9">
    <location>
        <begin position="61"/>
        <end position="339"/>
    </location>
</feature>
<dbReference type="PANTHER" id="PTHR11610">
    <property type="entry name" value="LIPASE"/>
    <property type="match status" value="1"/>
</dbReference>
<evidence type="ECO:0000256" key="7">
    <source>
        <dbReference type="ARBA" id="ARBA00023157"/>
    </source>
</evidence>
<evidence type="ECO:0000259" key="9">
    <source>
        <dbReference type="Pfam" id="PF00151"/>
    </source>
</evidence>
<dbReference type="RefSeq" id="XP_011500288.1">
    <property type="nucleotide sequence ID" value="XM_011501986.1"/>
</dbReference>
<reference evidence="11" key="1">
    <citation type="submission" date="2025-08" db="UniProtKB">
        <authorList>
            <consortium name="RefSeq"/>
        </authorList>
    </citation>
    <scope>IDENTIFICATION</scope>
</reference>
<dbReference type="GO" id="GO:0016042">
    <property type="term" value="P:lipid catabolic process"/>
    <property type="evidence" value="ECO:0007669"/>
    <property type="project" value="TreeGrafter"/>
</dbReference>
<name>A0AAJ6YLK8_9HYME</name>
<dbReference type="InterPro" id="IPR033906">
    <property type="entry name" value="Lipase_N"/>
</dbReference>
<evidence type="ECO:0000256" key="3">
    <source>
        <dbReference type="ARBA" id="ARBA00010701"/>
    </source>
</evidence>
<dbReference type="InterPro" id="IPR013818">
    <property type="entry name" value="Lipase"/>
</dbReference>
<evidence type="ECO:0000256" key="2">
    <source>
        <dbReference type="ARBA" id="ARBA00004613"/>
    </source>
</evidence>
<comment type="subcellular location">
    <subcellularLocation>
        <location evidence="2">Secreted</location>
    </subcellularLocation>
</comment>
<dbReference type="FunFam" id="3.40.50.1820:FF:000076">
    <property type="entry name" value="phospholipase A1"/>
    <property type="match status" value="1"/>
</dbReference>
<sequence length="344" mass="38533">MIVFSFISNITADVPTRQQFENLPDFLLEEVILDSYINSLSTLPEDFLFLTNVLDPIMVPERDISFSLFTRKNPSEPLMLKLDDIISLRNSNFITLGITKIIIHGWTDNGNSSWIQDIRRNYLLMGNYNIIVVDWSAGSLKEYLVSASLTKQVGDYVSQFMGFLLMEGVLSLDNIHVLGHSLGAHIAGAIGRNLSGKMARITGMDPARPDFEAPVLKDLNDRLDLTDAKFVDVIHTCAGTAGFIRPIGHVDFYPNGGSFRQPGCPVLLTQYCSHARSHQYMGESIINPAGFPALECNGWMEFKSGKCDKNKNQIIYMGEKLEMNTRGIYFLETNVESPYGRSEL</sequence>
<comment type="catalytic activity">
    <reaction evidence="1">
        <text>a 1,2-diacyl-sn-glycero-3-phosphocholine + H2O = a 2-acyl-sn-glycero-3-phosphocholine + a fatty acid + H(+)</text>
        <dbReference type="Rhea" id="RHEA:18689"/>
        <dbReference type="ChEBI" id="CHEBI:15377"/>
        <dbReference type="ChEBI" id="CHEBI:15378"/>
        <dbReference type="ChEBI" id="CHEBI:28868"/>
        <dbReference type="ChEBI" id="CHEBI:57643"/>
        <dbReference type="ChEBI" id="CHEBI:57875"/>
        <dbReference type="EC" id="3.1.1.32"/>
    </reaction>
</comment>
<evidence type="ECO:0000313" key="10">
    <source>
        <dbReference type="Proteomes" id="UP000695007"/>
    </source>
</evidence>
<dbReference type="KEGG" id="csol:105364122"/>
<proteinExistence type="inferred from homology"/>
<keyword evidence="6" id="KW-0378">Hydrolase</keyword>
<dbReference type="GO" id="GO:0005615">
    <property type="term" value="C:extracellular space"/>
    <property type="evidence" value="ECO:0007669"/>
    <property type="project" value="TreeGrafter"/>
</dbReference>
<dbReference type="Pfam" id="PF00151">
    <property type="entry name" value="Lipase"/>
    <property type="match status" value="1"/>
</dbReference>
<evidence type="ECO:0000256" key="4">
    <source>
        <dbReference type="ARBA" id="ARBA00013179"/>
    </source>
</evidence>
<dbReference type="InterPro" id="IPR000734">
    <property type="entry name" value="TAG_lipase"/>
</dbReference>
<dbReference type="PANTHER" id="PTHR11610:SF173">
    <property type="entry name" value="LIPASE DOMAIN-CONTAINING PROTEIN-RELATED"/>
    <property type="match status" value="1"/>
</dbReference>
<protein>
    <recommendedName>
        <fullName evidence="4">phospholipase A1</fullName>
        <ecNumber evidence="4">3.1.1.32</ecNumber>
    </recommendedName>
</protein>
<dbReference type="PRINTS" id="PR00821">
    <property type="entry name" value="TAGLIPASE"/>
</dbReference>
<evidence type="ECO:0000256" key="1">
    <source>
        <dbReference type="ARBA" id="ARBA00000111"/>
    </source>
</evidence>
<dbReference type="Gene3D" id="3.40.50.1820">
    <property type="entry name" value="alpha/beta hydrolase"/>
    <property type="match status" value="1"/>
</dbReference>